<feature type="compositionally biased region" description="Basic and acidic residues" evidence="1">
    <location>
        <begin position="41"/>
        <end position="57"/>
    </location>
</feature>
<accession>A0AB34IM63</accession>
<dbReference type="SUPFAM" id="SSF101447">
    <property type="entry name" value="Formin homology 2 domain (FH2 domain)"/>
    <property type="match status" value="1"/>
</dbReference>
<organism evidence="2 3">
    <name type="scientific">Prymnesium parvum</name>
    <name type="common">Toxic golden alga</name>
    <dbReference type="NCBI Taxonomy" id="97485"/>
    <lineage>
        <taxon>Eukaryota</taxon>
        <taxon>Haptista</taxon>
        <taxon>Haptophyta</taxon>
        <taxon>Prymnesiophyceae</taxon>
        <taxon>Prymnesiales</taxon>
        <taxon>Prymnesiaceae</taxon>
        <taxon>Prymnesium</taxon>
    </lineage>
</organism>
<dbReference type="AlphaFoldDB" id="A0AB34IM63"/>
<gene>
    <name evidence="2" type="ORF">AB1Y20_011987</name>
</gene>
<comment type="caution">
    <text evidence="2">The sequence shown here is derived from an EMBL/GenBank/DDBJ whole genome shotgun (WGS) entry which is preliminary data.</text>
</comment>
<feature type="compositionally biased region" description="Pro residues" evidence="1">
    <location>
        <begin position="87"/>
        <end position="110"/>
    </location>
</feature>
<dbReference type="Proteomes" id="UP001515480">
    <property type="component" value="Unassembled WGS sequence"/>
</dbReference>
<proteinExistence type="predicted"/>
<sequence>MSKLADFEPSDASFLERVIGAASILVNEETSPVEALSSAFRRGERSSRASRASGDRHVEAAVSLSGLAAEPSSVWFAPAPVHPAPPAPNFRAPAPAPAPPPPPPPPPPAPSTAAPPYAPVVSAAPVSVVDAGILARRARLANLPRPHWYSIPASASPNQSTDSLSPVLWTTVVDEALGVPLSPSSSSAICSVNADSLLLRLQGEFVVNRSLFVTDLGRLVVWHTLHNNPASATRAALSIALAAVRKSGLLEGASSVLARAEHRGDDEGMAAFLDYVDRKLLGAAATRTNSLWEGVKWNNLGFSAAALLDHDVNMGCSPLGL</sequence>
<feature type="region of interest" description="Disordered" evidence="1">
    <location>
        <begin position="31"/>
        <end position="57"/>
    </location>
</feature>
<dbReference type="EMBL" id="JBGBPQ010000021">
    <property type="protein sequence ID" value="KAL1503506.1"/>
    <property type="molecule type" value="Genomic_DNA"/>
</dbReference>
<feature type="region of interest" description="Disordered" evidence="1">
    <location>
        <begin position="87"/>
        <end position="112"/>
    </location>
</feature>
<reference evidence="2 3" key="1">
    <citation type="journal article" date="2024" name="Science">
        <title>Giant polyketide synthase enzymes in the biosynthesis of giant marine polyether toxins.</title>
        <authorList>
            <person name="Fallon T.R."/>
            <person name="Shende V.V."/>
            <person name="Wierzbicki I.H."/>
            <person name="Pendleton A.L."/>
            <person name="Watervoot N.F."/>
            <person name="Auber R.P."/>
            <person name="Gonzalez D.J."/>
            <person name="Wisecaver J.H."/>
            <person name="Moore B.S."/>
        </authorList>
    </citation>
    <scope>NUCLEOTIDE SEQUENCE [LARGE SCALE GENOMIC DNA]</scope>
    <source>
        <strain evidence="2 3">12B1</strain>
    </source>
</reference>
<name>A0AB34IM63_PRYPA</name>
<protein>
    <submittedName>
        <fullName evidence="2">Uncharacterized protein</fullName>
    </submittedName>
</protein>
<evidence type="ECO:0000313" key="2">
    <source>
        <dbReference type="EMBL" id="KAL1503506.1"/>
    </source>
</evidence>
<evidence type="ECO:0000256" key="1">
    <source>
        <dbReference type="SAM" id="MobiDB-lite"/>
    </source>
</evidence>
<evidence type="ECO:0000313" key="3">
    <source>
        <dbReference type="Proteomes" id="UP001515480"/>
    </source>
</evidence>
<keyword evidence="3" id="KW-1185">Reference proteome</keyword>